<feature type="domain" description="Heterokaryon incompatibility" evidence="1">
    <location>
        <begin position="41"/>
        <end position="192"/>
    </location>
</feature>
<dbReference type="PANTHER" id="PTHR24148">
    <property type="entry name" value="ANKYRIN REPEAT DOMAIN-CONTAINING PROTEIN 39 HOMOLOG-RELATED"/>
    <property type="match status" value="1"/>
</dbReference>
<comment type="caution">
    <text evidence="2">The sequence shown here is derived from an EMBL/GenBank/DDBJ whole genome shotgun (WGS) entry which is preliminary data.</text>
</comment>
<dbReference type="Proteomes" id="UP001175353">
    <property type="component" value="Unassembled WGS sequence"/>
</dbReference>
<sequence>MYTQLDTNKRQIRLVRVAEGSQAGRIELEIAAHSLDDELEYKALSYCWTTAEPDHRISVNGQLFMVRPSLYAWLEHMPTDCGHGWIFIDAICINQDDVAEKSSQVVLIGDVYCYASKLAPTEVIVHGAIDVTIDEDLIKLNDRLSTTVKESDRTLLVRQFIIDVAHDRFTFTEMLYALASSPYWDRLWVVQELLLADKLTFRFQALSIAWQNLAMLLKESYMNRDANGLNPLIALMTLGTWHDSGAPTLRGAKILAILELKRDF</sequence>
<evidence type="ECO:0000313" key="2">
    <source>
        <dbReference type="EMBL" id="KAK0957402.1"/>
    </source>
</evidence>
<proteinExistence type="predicted"/>
<organism evidence="2 3">
    <name type="scientific">Friedmanniomyces endolithicus</name>
    <dbReference type="NCBI Taxonomy" id="329885"/>
    <lineage>
        <taxon>Eukaryota</taxon>
        <taxon>Fungi</taxon>
        <taxon>Dikarya</taxon>
        <taxon>Ascomycota</taxon>
        <taxon>Pezizomycotina</taxon>
        <taxon>Dothideomycetes</taxon>
        <taxon>Dothideomycetidae</taxon>
        <taxon>Mycosphaerellales</taxon>
        <taxon>Teratosphaeriaceae</taxon>
        <taxon>Friedmanniomyces</taxon>
    </lineage>
</organism>
<dbReference type="EMBL" id="JAUJLE010000406">
    <property type="protein sequence ID" value="KAK0957402.1"/>
    <property type="molecule type" value="Genomic_DNA"/>
</dbReference>
<accession>A0AAN6H5Y3</accession>
<dbReference type="PANTHER" id="PTHR24148:SF73">
    <property type="entry name" value="HET DOMAIN PROTEIN (AFU_ORTHOLOGUE AFUA_8G01020)"/>
    <property type="match status" value="1"/>
</dbReference>
<keyword evidence="3" id="KW-1185">Reference proteome</keyword>
<dbReference type="InterPro" id="IPR052895">
    <property type="entry name" value="HetReg/Transcr_Mod"/>
</dbReference>
<evidence type="ECO:0000259" key="1">
    <source>
        <dbReference type="Pfam" id="PF06985"/>
    </source>
</evidence>
<protein>
    <recommendedName>
        <fullName evidence="1">Heterokaryon incompatibility domain-containing protein</fullName>
    </recommendedName>
</protein>
<reference evidence="2" key="1">
    <citation type="submission" date="2023-06" db="EMBL/GenBank/DDBJ databases">
        <title>Black Yeasts Isolated from many extreme environments.</title>
        <authorList>
            <person name="Coleine C."/>
            <person name="Stajich J.E."/>
            <person name="Selbmann L."/>
        </authorList>
    </citation>
    <scope>NUCLEOTIDE SEQUENCE</scope>
    <source>
        <strain evidence="2">CCFEE 5200</strain>
    </source>
</reference>
<dbReference type="AlphaFoldDB" id="A0AAN6H5Y3"/>
<gene>
    <name evidence="2" type="ORF">LTR91_021890</name>
</gene>
<dbReference type="Pfam" id="PF06985">
    <property type="entry name" value="HET"/>
    <property type="match status" value="1"/>
</dbReference>
<evidence type="ECO:0000313" key="3">
    <source>
        <dbReference type="Proteomes" id="UP001175353"/>
    </source>
</evidence>
<name>A0AAN6H5Y3_9PEZI</name>
<dbReference type="InterPro" id="IPR010730">
    <property type="entry name" value="HET"/>
</dbReference>